<keyword evidence="5" id="KW-0697">Rotamase</keyword>
<keyword evidence="6" id="KW-0413">Isomerase</keyword>
<sequence>MRPVYGDNCLSPVYNWIQMLNKGRENIRDRERPGRPAEVSTEATVHCVEHIIRNNRRVTIDDIARAAKESWELDADGKLDQAGIFKEKGTNYFKAGKMDKALKQYKKIVKFIEHDTGFEGEKNDQRKAVLLATHLNMSMCYLKLNEFIDAREQCSKALELDAQNVKGFFRRGQALLGINEPELAKVDFEGVLKIEPNNKAASNQVLICIQKIKEQKKNEKKIYANMFEKFAEIDKQVA</sequence>
<name>A0A8K0KMX1_LADFU</name>
<feature type="repeat" description="TPR" evidence="8">
    <location>
        <begin position="82"/>
        <end position="115"/>
    </location>
</feature>
<evidence type="ECO:0000256" key="7">
    <source>
        <dbReference type="ARBA" id="ARBA00029569"/>
    </source>
</evidence>
<dbReference type="AlphaFoldDB" id="A0A8K0KMX1"/>
<dbReference type="PROSITE" id="PS50005">
    <property type="entry name" value="TPR"/>
    <property type="match status" value="2"/>
</dbReference>
<evidence type="ECO:0000256" key="1">
    <source>
        <dbReference type="ARBA" id="ARBA00000971"/>
    </source>
</evidence>
<accession>A0A8K0KMX1</accession>
<dbReference type="SUPFAM" id="SSF48452">
    <property type="entry name" value="TPR-like"/>
    <property type="match status" value="1"/>
</dbReference>
<evidence type="ECO:0000256" key="5">
    <source>
        <dbReference type="ARBA" id="ARBA00023110"/>
    </source>
</evidence>
<keyword evidence="10" id="KW-1185">Reference proteome</keyword>
<keyword evidence="3" id="KW-0677">Repeat</keyword>
<evidence type="ECO:0000256" key="2">
    <source>
        <dbReference type="ARBA" id="ARBA00013194"/>
    </source>
</evidence>
<protein>
    <recommendedName>
        <fullName evidence="2">peptidylprolyl isomerase</fullName>
        <ecNumber evidence="2">5.2.1.8</ecNumber>
    </recommendedName>
    <alternativeName>
        <fullName evidence="7">Rotamase</fullName>
    </alternativeName>
</protein>
<dbReference type="GO" id="GO:0003755">
    <property type="term" value="F:peptidyl-prolyl cis-trans isomerase activity"/>
    <property type="evidence" value="ECO:0007669"/>
    <property type="project" value="UniProtKB-EC"/>
</dbReference>
<dbReference type="EC" id="5.2.1.8" evidence="2"/>
<evidence type="ECO:0000256" key="3">
    <source>
        <dbReference type="ARBA" id="ARBA00022737"/>
    </source>
</evidence>
<dbReference type="InterPro" id="IPR050754">
    <property type="entry name" value="FKBP4/5/8-like"/>
</dbReference>
<feature type="repeat" description="TPR" evidence="8">
    <location>
        <begin position="131"/>
        <end position="164"/>
    </location>
</feature>
<reference evidence="9" key="1">
    <citation type="submission" date="2013-04" db="EMBL/GenBank/DDBJ databases">
        <authorList>
            <person name="Qu J."/>
            <person name="Murali S.C."/>
            <person name="Bandaranaike D."/>
            <person name="Bellair M."/>
            <person name="Blankenburg K."/>
            <person name="Chao H."/>
            <person name="Dinh H."/>
            <person name="Doddapaneni H."/>
            <person name="Downs B."/>
            <person name="Dugan-Rocha S."/>
            <person name="Elkadiri S."/>
            <person name="Gnanaolivu R.D."/>
            <person name="Hernandez B."/>
            <person name="Javaid M."/>
            <person name="Jayaseelan J.C."/>
            <person name="Lee S."/>
            <person name="Li M."/>
            <person name="Ming W."/>
            <person name="Munidasa M."/>
            <person name="Muniz J."/>
            <person name="Nguyen L."/>
            <person name="Ongeri F."/>
            <person name="Osuji N."/>
            <person name="Pu L.-L."/>
            <person name="Puazo M."/>
            <person name="Qu C."/>
            <person name="Quiroz J."/>
            <person name="Raj R."/>
            <person name="Weissenberger G."/>
            <person name="Xin Y."/>
            <person name="Zou X."/>
            <person name="Han Y."/>
            <person name="Richards S."/>
            <person name="Worley K."/>
            <person name="Muzny D."/>
            <person name="Gibbs R."/>
        </authorList>
    </citation>
    <scope>NUCLEOTIDE SEQUENCE</scope>
    <source>
        <strain evidence="9">Sampled in the wild</strain>
    </source>
</reference>
<comment type="catalytic activity">
    <reaction evidence="1">
        <text>[protein]-peptidylproline (omega=180) = [protein]-peptidylproline (omega=0)</text>
        <dbReference type="Rhea" id="RHEA:16237"/>
        <dbReference type="Rhea" id="RHEA-COMP:10747"/>
        <dbReference type="Rhea" id="RHEA-COMP:10748"/>
        <dbReference type="ChEBI" id="CHEBI:83833"/>
        <dbReference type="ChEBI" id="CHEBI:83834"/>
        <dbReference type="EC" id="5.2.1.8"/>
    </reaction>
</comment>
<dbReference type="FunFam" id="1.25.40.10:FF:000008">
    <property type="entry name" value="Peptidylprolyl isomerase"/>
    <property type="match status" value="1"/>
</dbReference>
<comment type="caution">
    <text evidence="9">The sequence shown here is derived from an EMBL/GenBank/DDBJ whole genome shotgun (WGS) entry which is preliminary data.</text>
</comment>
<dbReference type="OrthoDB" id="433738at2759"/>
<reference evidence="9" key="2">
    <citation type="submission" date="2017-10" db="EMBL/GenBank/DDBJ databases">
        <title>Ladona fulva Genome sequencing and assembly.</title>
        <authorList>
            <person name="Murali S."/>
            <person name="Richards S."/>
            <person name="Bandaranaike D."/>
            <person name="Bellair M."/>
            <person name="Blankenburg K."/>
            <person name="Chao H."/>
            <person name="Dinh H."/>
            <person name="Doddapaneni H."/>
            <person name="Dugan-Rocha S."/>
            <person name="Elkadiri S."/>
            <person name="Gnanaolivu R."/>
            <person name="Hernandez B."/>
            <person name="Skinner E."/>
            <person name="Javaid M."/>
            <person name="Lee S."/>
            <person name="Li M."/>
            <person name="Ming W."/>
            <person name="Munidasa M."/>
            <person name="Muniz J."/>
            <person name="Nguyen L."/>
            <person name="Hughes D."/>
            <person name="Osuji N."/>
            <person name="Pu L.-L."/>
            <person name="Puazo M."/>
            <person name="Qu C."/>
            <person name="Quiroz J."/>
            <person name="Raj R."/>
            <person name="Weissenberger G."/>
            <person name="Xin Y."/>
            <person name="Zou X."/>
            <person name="Han Y."/>
            <person name="Worley K."/>
            <person name="Muzny D."/>
            <person name="Gibbs R."/>
        </authorList>
    </citation>
    <scope>NUCLEOTIDE SEQUENCE</scope>
    <source>
        <strain evidence="9">Sampled in the wild</strain>
    </source>
</reference>
<evidence type="ECO:0000313" key="9">
    <source>
        <dbReference type="EMBL" id="KAG8237760.1"/>
    </source>
</evidence>
<gene>
    <name evidence="9" type="ORF">J437_LFUL014303</name>
</gene>
<organism evidence="9 10">
    <name type="scientific">Ladona fulva</name>
    <name type="common">Scarce chaser dragonfly</name>
    <name type="synonym">Libellula fulva</name>
    <dbReference type="NCBI Taxonomy" id="123851"/>
    <lineage>
        <taxon>Eukaryota</taxon>
        <taxon>Metazoa</taxon>
        <taxon>Ecdysozoa</taxon>
        <taxon>Arthropoda</taxon>
        <taxon>Hexapoda</taxon>
        <taxon>Insecta</taxon>
        <taxon>Pterygota</taxon>
        <taxon>Palaeoptera</taxon>
        <taxon>Odonata</taxon>
        <taxon>Epiprocta</taxon>
        <taxon>Anisoptera</taxon>
        <taxon>Libelluloidea</taxon>
        <taxon>Libellulidae</taxon>
        <taxon>Ladona</taxon>
    </lineage>
</organism>
<dbReference type="PANTHER" id="PTHR46512:SF9">
    <property type="entry name" value="PEPTIDYLPROLYL ISOMERASE"/>
    <property type="match status" value="1"/>
</dbReference>
<proteinExistence type="predicted"/>
<dbReference type="Gene3D" id="1.25.40.10">
    <property type="entry name" value="Tetratricopeptide repeat domain"/>
    <property type="match status" value="1"/>
</dbReference>
<evidence type="ECO:0000313" key="10">
    <source>
        <dbReference type="Proteomes" id="UP000792457"/>
    </source>
</evidence>
<dbReference type="Pfam" id="PF13181">
    <property type="entry name" value="TPR_8"/>
    <property type="match status" value="1"/>
</dbReference>
<evidence type="ECO:0000256" key="8">
    <source>
        <dbReference type="PROSITE-ProRule" id="PRU00339"/>
    </source>
</evidence>
<dbReference type="EMBL" id="KZ309220">
    <property type="protein sequence ID" value="KAG8237760.1"/>
    <property type="molecule type" value="Genomic_DNA"/>
</dbReference>
<dbReference type="InterPro" id="IPR011990">
    <property type="entry name" value="TPR-like_helical_dom_sf"/>
</dbReference>
<dbReference type="Proteomes" id="UP000792457">
    <property type="component" value="Unassembled WGS sequence"/>
</dbReference>
<dbReference type="SMART" id="SM00028">
    <property type="entry name" value="TPR"/>
    <property type="match status" value="3"/>
</dbReference>
<keyword evidence="4 8" id="KW-0802">TPR repeat</keyword>
<dbReference type="InterPro" id="IPR019734">
    <property type="entry name" value="TPR_rpt"/>
</dbReference>
<evidence type="ECO:0000256" key="6">
    <source>
        <dbReference type="ARBA" id="ARBA00023235"/>
    </source>
</evidence>
<dbReference type="PANTHER" id="PTHR46512">
    <property type="entry name" value="PEPTIDYLPROLYL ISOMERASE"/>
    <property type="match status" value="1"/>
</dbReference>
<evidence type="ECO:0000256" key="4">
    <source>
        <dbReference type="ARBA" id="ARBA00022803"/>
    </source>
</evidence>